<evidence type="ECO:0000259" key="10">
    <source>
        <dbReference type="Pfam" id="PF03895"/>
    </source>
</evidence>
<protein>
    <submittedName>
        <fullName evidence="11">YadA-like family protein</fullName>
    </submittedName>
</protein>
<dbReference type="Proteomes" id="UP001139559">
    <property type="component" value="Unassembled WGS sequence"/>
</dbReference>
<keyword evidence="7" id="KW-0998">Cell outer membrane</keyword>
<evidence type="ECO:0000256" key="2">
    <source>
        <dbReference type="ARBA" id="ARBA00004442"/>
    </source>
</evidence>
<comment type="subcellular location">
    <subcellularLocation>
        <location evidence="2">Cell outer membrane</location>
    </subcellularLocation>
    <subcellularLocation>
        <location evidence="1">Cell surface</location>
    </subcellularLocation>
</comment>
<keyword evidence="4" id="KW-0812">Transmembrane</keyword>
<evidence type="ECO:0000256" key="8">
    <source>
        <dbReference type="SAM" id="MobiDB-lite"/>
    </source>
</evidence>
<dbReference type="Pfam" id="PF03895">
    <property type="entry name" value="YadA_anchor"/>
    <property type="match status" value="1"/>
</dbReference>
<evidence type="ECO:0000256" key="3">
    <source>
        <dbReference type="ARBA" id="ARBA00022452"/>
    </source>
</evidence>
<keyword evidence="5 9" id="KW-0732">Signal</keyword>
<evidence type="ECO:0000256" key="4">
    <source>
        <dbReference type="ARBA" id="ARBA00022692"/>
    </source>
</evidence>
<dbReference type="RefSeq" id="WP_248007420.1">
    <property type="nucleotide sequence ID" value="NZ_JAJHVV010000002.1"/>
</dbReference>
<sequence length="500" mass="53474">MKKTILATLIAATSFGAMASDDVVIPPTTGSEFIEWMQDPTTLSEDKVNVINTWGASDPFGNGKTIEVVVKGDGNAYLMYDNGGEKQSDINLSDLFDGDDSTGSKKDKMQLSLLKNQLEKQGTDKWKSDLEPIAPIYDKENVKEGIKNRTGEREQLGDTNDTSDETKLKRAIAVEALNTMSTKHGGDVFVIEEDGTLTKGGETVTGTMIADAKEQVKAEAQARQITPIEPIDEFVPAPPSLSPEERAVREQAVVDNLTFRANNVTDNATDEQKFALLVSEAGKQGYEVSESGDDLVFTKVNEVGVEEAVTISKSDIQDAVSAKGTELAETKARKDAERAEAGNPTIIEPTLPGDDIGEARDNVKAAIITLAETGQLSKEELSTYATTQASVQTAIDDRQDAQIDANTVSINDLYSQVDRLDEKMDGVMASTQAVTAARPYMGANQTNAIGVGLGHAGDAQSMAIGYGHRMNENWTANANVSITTASDTDVSVGAGVGYAW</sequence>
<feature type="chain" id="PRO_5040864598" evidence="9">
    <location>
        <begin position="20"/>
        <end position="500"/>
    </location>
</feature>
<proteinExistence type="predicted"/>
<dbReference type="EMBL" id="JAJHVV010000002">
    <property type="protein sequence ID" value="MCK6262298.1"/>
    <property type="molecule type" value="Genomic_DNA"/>
</dbReference>
<reference evidence="11" key="1">
    <citation type="submission" date="2021-11" db="EMBL/GenBank/DDBJ databases">
        <title>Vibrio ZSDE26 sp. nov. and Vibrio ZSDZ34 sp. nov., isolated from coastal seawater in Qingdao.</title>
        <authorList>
            <person name="Zhang P."/>
        </authorList>
    </citation>
    <scope>NUCLEOTIDE SEQUENCE</scope>
    <source>
        <strain evidence="11">ZSDE26</strain>
    </source>
</reference>
<feature type="signal peptide" evidence="9">
    <location>
        <begin position="1"/>
        <end position="19"/>
    </location>
</feature>
<dbReference type="AlphaFoldDB" id="A0A9X2BK05"/>
<evidence type="ECO:0000256" key="7">
    <source>
        <dbReference type="ARBA" id="ARBA00023237"/>
    </source>
</evidence>
<dbReference type="Gene3D" id="3.30.1300.30">
    <property type="entry name" value="GSPII I/J protein-like"/>
    <property type="match status" value="1"/>
</dbReference>
<gene>
    <name evidence="11" type="ORF">KP803_03290</name>
</gene>
<keyword evidence="6" id="KW-0472">Membrane</keyword>
<dbReference type="SUPFAM" id="SSF54523">
    <property type="entry name" value="Pili subunits"/>
    <property type="match status" value="1"/>
</dbReference>
<dbReference type="GO" id="GO:0009279">
    <property type="term" value="C:cell outer membrane"/>
    <property type="evidence" value="ECO:0007669"/>
    <property type="project" value="UniProtKB-SubCell"/>
</dbReference>
<evidence type="ECO:0000313" key="12">
    <source>
        <dbReference type="Proteomes" id="UP001139559"/>
    </source>
</evidence>
<evidence type="ECO:0000313" key="11">
    <source>
        <dbReference type="EMBL" id="MCK6262298.1"/>
    </source>
</evidence>
<dbReference type="GO" id="GO:0009986">
    <property type="term" value="C:cell surface"/>
    <property type="evidence" value="ECO:0007669"/>
    <property type="project" value="UniProtKB-SubCell"/>
</dbReference>
<evidence type="ECO:0000256" key="6">
    <source>
        <dbReference type="ARBA" id="ARBA00023136"/>
    </source>
</evidence>
<keyword evidence="12" id="KW-1185">Reference proteome</keyword>
<evidence type="ECO:0000256" key="5">
    <source>
        <dbReference type="ARBA" id="ARBA00022729"/>
    </source>
</evidence>
<keyword evidence="3" id="KW-1134">Transmembrane beta strand</keyword>
<name>A0A9X2BK05_9VIBR</name>
<evidence type="ECO:0000256" key="1">
    <source>
        <dbReference type="ARBA" id="ARBA00004241"/>
    </source>
</evidence>
<accession>A0A9X2BK05</accession>
<comment type="caution">
    <text evidence="11">The sequence shown here is derived from an EMBL/GenBank/DDBJ whole genome shotgun (WGS) entry which is preliminary data.</text>
</comment>
<dbReference type="InterPro" id="IPR005594">
    <property type="entry name" value="YadA_C"/>
</dbReference>
<feature type="domain" description="Trimeric autotransporter adhesin YadA-like C-terminal membrane anchor" evidence="10">
    <location>
        <begin position="439"/>
        <end position="500"/>
    </location>
</feature>
<dbReference type="InterPro" id="IPR045584">
    <property type="entry name" value="Pilin-like"/>
</dbReference>
<evidence type="ECO:0000256" key="9">
    <source>
        <dbReference type="SAM" id="SignalP"/>
    </source>
</evidence>
<feature type="region of interest" description="Disordered" evidence="8">
    <location>
        <begin position="335"/>
        <end position="355"/>
    </location>
</feature>
<organism evidence="11 12">
    <name type="scientific">Vibrio amylolyticus</name>
    <dbReference type="NCBI Taxonomy" id="2847292"/>
    <lineage>
        <taxon>Bacteria</taxon>
        <taxon>Pseudomonadati</taxon>
        <taxon>Pseudomonadota</taxon>
        <taxon>Gammaproteobacteria</taxon>
        <taxon>Vibrionales</taxon>
        <taxon>Vibrionaceae</taxon>
        <taxon>Vibrio</taxon>
    </lineage>
</organism>